<dbReference type="InterPro" id="IPR037185">
    <property type="entry name" value="EmrE-like"/>
</dbReference>
<gene>
    <name evidence="4" type="ORF">BG04_4802</name>
</gene>
<comment type="similarity">
    <text evidence="2">Belongs to the EamA transporter family.</text>
</comment>
<dbReference type="PANTHER" id="PTHR12715:SF4">
    <property type="entry name" value="EAMA DOMAIN-CONTAINING PROTEIN"/>
    <property type="match status" value="1"/>
</dbReference>
<dbReference type="AlphaFoldDB" id="A0A0B6ACU9"/>
<proteinExistence type="inferred from homology"/>
<dbReference type="KEGG" id="bmeg:BG04_4802"/>
<dbReference type="HOGENOM" id="CLU_033863_4_1_9"/>
<dbReference type="InterPro" id="IPR052756">
    <property type="entry name" value="Alkyne_AA_exporter"/>
</dbReference>
<dbReference type="InterPro" id="IPR000620">
    <property type="entry name" value="EamA_dom"/>
</dbReference>
<dbReference type="EMBL" id="CP009920">
    <property type="protein sequence ID" value="AJI22765.1"/>
    <property type="molecule type" value="Genomic_DNA"/>
</dbReference>
<feature type="domain" description="EamA" evidence="3">
    <location>
        <begin position="150"/>
        <end position="282"/>
    </location>
</feature>
<dbReference type="Gene3D" id="1.10.3730.20">
    <property type="match status" value="1"/>
</dbReference>
<organism evidence="4 5">
    <name type="scientific">Priestia megaterium (strain ATCC 14581 / DSM 32 / CCUG 1817 / JCM 2506 / NBRC 15308 / NCIMB 9376 / NCTC 10342 / NRRL B-14308 / VKM B-512 / Ford 19)</name>
    <name type="common">Bacillus megaterium</name>
    <dbReference type="NCBI Taxonomy" id="1348623"/>
    <lineage>
        <taxon>Bacteria</taxon>
        <taxon>Bacillati</taxon>
        <taxon>Bacillota</taxon>
        <taxon>Bacilli</taxon>
        <taxon>Bacillales</taxon>
        <taxon>Bacillaceae</taxon>
        <taxon>Priestia</taxon>
    </lineage>
</organism>
<evidence type="ECO:0000256" key="1">
    <source>
        <dbReference type="ARBA" id="ARBA00004127"/>
    </source>
</evidence>
<name>A0A0B6ACU9_PRIM2</name>
<evidence type="ECO:0000313" key="4">
    <source>
        <dbReference type="EMBL" id="AJI22765.1"/>
    </source>
</evidence>
<feature type="domain" description="EamA" evidence="3">
    <location>
        <begin position="8"/>
        <end position="138"/>
    </location>
</feature>
<evidence type="ECO:0000313" key="5">
    <source>
        <dbReference type="Proteomes" id="UP000031829"/>
    </source>
</evidence>
<dbReference type="SUPFAM" id="SSF103481">
    <property type="entry name" value="Multidrug resistance efflux transporter EmrE"/>
    <property type="match status" value="2"/>
</dbReference>
<dbReference type="PANTHER" id="PTHR12715">
    <property type="entry name" value="TRANSPORTER, DRUG/METABOLITE EXPORTER FAMILY"/>
    <property type="match status" value="1"/>
</dbReference>
<protein>
    <submittedName>
        <fullName evidence="4">EamA-like transporter family protein</fullName>
    </submittedName>
</protein>
<evidence type="ECO:0000259" key="3">
    <source>
        <dbReference type="Pfam" id="PF00892"/>
    </source>
</evidence>
<dbReference type="GeneID" id="93642791"/>
<reference evidence="4 5" key="1">
    <citation type="journal article" date="2015" name="Genome Announc.">
        <title>Complete genome sequences for 35 biothreat assay-relevant bacillus species.</title>
        <authorList>
            <person name="Johnson S.L."/>
            <person name="Daligault H.E."/>
            <person name="Davenport K.W."/>
            <person name="Jaissle J."/>
            <person name="Frey K.G."/>
            <person name="Ladner J.T."/>
            <person name="Broomall S.M."/>
            <person name="Bishop-Lilly K.A."/>
            <person name="Bruce D.C."/>
            <person name="Gibbons H.S."/>
            <person name="Coyne S.R."/>
            <person name="Lo C.C."/>
            <person name="Meincke L."/>
            <person name="Munk A.C."/>
            <person name="Koroleva G.I."/>
            <person name="Rosenzweig C.N."/>
            <person name="Palacios G.F."/>
            <person name="Redden C.L."/>
            <person name="Minogue T.D."/>
            <person name="Chain P.S."/>
        </authorList>
    </citation>
    <scope>NUCLEOTIDE SEQUENCE [LARGE SCALE GENOMIC DNA]</scope>
    <source>
        <strain evidence="5">ATCC 14581 / DSM 32 / JCM 2506 / NBRC 15308 / NCIMB 9376 / NCTC 10342 / NRRL B-14308 / VKM B-512</strain>
    </source>
</reference>
<dbReference type="GO" id="GO:0016020">
    <property type="term" value="C:membrane"/>
    <property type="evidence" value="ECO:0007669"/>
    <property type="project" value="InterPro"/>
</dbReference>
<evidence type="ECO:0000256" key="2">
    <source>
        <dbReference type="ARBA" id="ARBA00007362"/>
    </source>
</evidence>
<comment type="subcellular location">
    <subcellularLocation>
        <location evidence="1">Endomembrane system</location>
        <topology evidence="1">Multi-pass membrane protein</topology>
    </subcellularLocation>
</comment>
<dbReference type="RefSeq" id="WP_034651957.1">
    <property type="nucleotide sequence ID" value="NZ_BCVB01000004.1"/>
</dbReference>
<dbReference type="Pfam" id="PF00892">
    <property type="entry name" value="EamA"/>
    <property type="match status" value="2"/>
</dbReference>
<sequence>MKLTCSLVFLHILMISLWASAFPVIQIGLESFSPQHLAFVRLSIASLVLLVIAIVTRMRLPDIKDIPLLLALGFLGFTVYHTALNIGEKTVSAGIASLLVSTTPIFSSLLAIFLFQEEFGKRKWIGSAVSFAGITLLTFSQENFVHSVNGILLILLAALAESIYIVCQKNLLKKYGFLSFVTYSIWGATISMLVFLPGLETELAHISVRSAISVTYLGLFPTVIPYMVLAYLTSRIGSAEAAISLYLTPALSFFLAWLLLKDIPSAASIIGSIITLCGVLLTHSKRKVVVKETKFTMQR</sequence>
<dbReference type="Proteomes" id="UP000031829">
    <property type="component" value="Chromosome"/>
</dbReference>
<accession>A0A0B6ACU9</accession>